<keyword evidence="8" id="KW-0808">Transferase</keyword>
<evidence type="ECO:0000256" key="3">
    <source>
        <dbReference type="ARBA" id="ARBA00016197"/>
    </source>
</evidence>
<keyword evidence="9" id="KW-1185">Reference proteome</keyword>
<reference evidence="9" key="1">
    <citation type="journal article" date="2020" name="Stud. Mycol.">
        <title>101 Dothideomycetes genomes: A test case for predicting lifestyles and emergence of pathogens.</title>
        <authorList>
            <person name="Haridas S."/>
            <person name="Albert R."/>
            <person name="Binder M."/>
            <person name="Bloem J."/>
            <person name="LaButti K."/>
            <person name="Salamov A."/>
            <person name="Andreopoulos B."/>
            <person name="Baker S."/>
            <person name="Barry K."/>
            <person name="Bills G."/>
            <person name="Bluhm B."/>
            <person name="Cannon C."/>
            <person name="Castanera R."/>
            <person name="Culley D."/>
            <person name="Daum C."/>
            <person name="Ezra D."/>
            <person name="Gonzalez J."/>
            <person name="Henrissat B."/>
            <person name="Kuo A."/>
            <person name="Liang C."/>
            <person name="Lipzen A."/>
            <person name="Lutzoni F."/>
            <person name="Magnuson J."/>
            <person name="Mondo S."/>
            <person name="Nolan M."/>
            <person name="Ohm R."/>
            <person name="Pangilinan J."/>
            <person name="Park H.-J."/>
            <person name="Ramirez L."/>
            <person name="Alfaro M."/>
            <person name="Sun H."/>
            <person name="Tritt A."/>
            <person name="Yoshinaga Y."/>
            <person name="Zwiers L.-H."/>
            <person name="Turgeon B."/>
            <person name="Goodwin S."/>
            <person name="Spatafora J."/>
            <person name="Crous P."/>
            <person name="Grigoriev I."/>
        </authorList>
    </citation>
    <scope>NUCLEOTIDE SEQUENCE [LARGE SCALE GENOMIC DNA]</scope>
    <source>
        <strain evidence="9">CECT 20119</strain>
    </source>
</reference>
<keyword evidence="4" id="KW-0809">Transit peptide</keyword>
<dbReference type="PANTHER" id="PTHR36091">
    <property type="entry name" value="ALTERED INHERITANCE OF MITOCHONDRIA PROTEIN 9, MITOCHONDRIAL"/>
    <property type="match status" value="1"/>
</dbReference>
<dbReference type="GO" id="GO:0016740">
    <property type="term" value="F:transferase activity"/>
    <property type="evidence" value="ECO:0007669"/>
    <property type="project" value="UniProtKB-KW"/>
</dbReference>
<evidence type="ECO:0000256" key="1">
    <source>
        <dbReference type="ARBA" id="ARBA00004173"/>
    </source>
</evidence>
<organism evidence="8 9">
    <name type="scientific">Elsinoe ampelina</name>
    <dbReference type="NCBI Taxonomy" id="302913"/>
    <lineage>
        <taxon>Eukaryota</taxon>
        <taxon>Fungi</taxon>
        <taxon>Dikarya</taxon>
        <taxon>Ascomycota</taxon>
        <taxon>Pezizomycotina</taxon>
        <taxon>Dothideomycetes</taxon>
        <taxon>Dothideomycetidae</taxon>
        <taxon>Myriangiales</taxon>
        <taxon>Elsinoaceae</taxon>
        <taxon>Elsinoe</taxon>
    </lineage>
</organism>
<comment type="similarity">
    <text evidence="2">Belongs to the AIM9 family.</text>
</comment>
<dbReference type="InterPro" id="IPR002575">
    <property type="entry name" value="Aminoglycoside_PTrfase"/>
</dbReference>
<dbReference type="SUPFAM" id="SSF56112">
    <property type="entry name" value="Protein kinase-like (PK-like)"/>
    <property type="match status" value="1"/>
</dbReference>
<name>A0A6A6G4A9_9PEZI</name>
<dbReference type="GO" id="GO:0005739">
    <property type="term" value="C:mitochondrion"/>
    <property type="evidence" value="ECO:0007669"/>
    <property type="project" value="UniProtKB-SubCell"/>
</dbReference>
<dbReference type="EMBL" id="ML992513">
    <property type="protein sequence ID" value="KAF2220378.1"/>
    <property type="molecule type" value="Genomic_DNA"/>
</dbReference>
<comment type="subcellular location">
    <subcellularLocation>
        <location evidence="1">Mitochondrion</location>
    </subcellularLocation>
</comment>
<dbReference type="Pfam" id="PF01636">
    <property type="entry name" value="APH"/>
    <property type="match status" value="1"/>
</dbReference>
<evidence type="ECO:0000256" key="5">
    <source>
        <dbReference type="ARBA" id="ARBA00023128"/>
    </source>
</evidence>
<accession>A0A6A6G4A9</accession>
<evidence type="ECO:0000259" key="7">
    <source>
        <dbReference type="Pfam" id="PF01636"/>
    </source>
</evidence>
<dbReference type="Gene3D" id="3.90.1200.10">
    <property type="match status" value="2"/>
</dbReference>
<dbReference type="Proteomes" id="UP000799538">
    <property type="component" value="Unassembled WGS sequence"/>
</dbReference>
<evidence type="ECO:0000256" key="2">
    <source>
        <dbReference type="ARBA" id="ARBA00005543"/>
    </source>
</evidence>
<keyword evidence="5" id="KW-0496">Mitochondrion</keyword>
<evidence type="ECO:0000256" key="4">
    <source>
        <dbReference type="ARBA" id="ARBA00022946"/>
    </source>
</evidence>
<dbReference type="Gene3D" id="3.30.200.150">
    <property type="match status" value="1"/>
</dbReference>
<proteinExistence type="inferred from homology"/>
<evidence type="ECO:0000313" key="8">
    <source>
        <dbReference type="EMBL" id="KAF2220378.1"/>
    </source>
</evidence>
<dbReference type="InterPro" id="IPR011009">
    <property type="entry name" value="Kinase-like_dom_sf"/>
</dbReference>
<dbReference type="PANTHER" id="PTHR36091:SF1">
    <property type="entry name" value="ALTERED INHERITANCE OF MITOCHONDRIA PROTEIN 9, MITOCHONDRIAL"/>
    <property type="match status" value="1"/>
</dbReference>
<sequence length="547" mass="62047">MSRHLFSRKLHRLLQRQPSPSRIGCVHDQQTRKMFWSRGDEDLFRYTSGRWLWDEDRQLKLRYRKFNVAKLKQFAIDAAGARTCKSIEKIAEGGSNRVFRLTLDSGSVIVRVPLVNEAHISISMASEVATMEFARTLLGLPVPKVLAWNSDEGNPAGISYMIMEEAKGKQLSLIWDDLELADKVAIVTQVANVADTMTSVRFNTTGNLFFRSTPTAPSCDIQVKDGVPQHGSDHTISRFVMGPSVASGFWEGGRDCLELDRGPWSSSIDYVRAIGLRELACAETGKPSLVRARTVMQNQREGVNGDTGDIISLYRKFLEVADALCPKEPELDASVLWHWDLRAPNIFVEDNRISAIIDWQDVWIGPLHLQAEHPPLIDYDGPQILDMPEEYKSLTDEKERQRIRDQVCKSLLLYTYEYEMQKRGSVVDSVLHLAHGKTIRETIYFATHLRNEGLGPLRQCLMRIEQNWSEIGGDRPCPFAFSAAELEQHYASAKEWNAEADFWDGLDGLVMKDGWTSNEDYEDALAFFEGLGEEGRIFLDYKCHPAP</sequence>
<evidence type="ECO:0000256" key="6">
    <source>
        <dbReference type="ARBA" id="ARBA00031849"/>
    </source>
</evidence>
<dbReference type="AlphaFoldDB" id="A0A6A6G4A9"/>
<evidence type="ECO:0000313" key="9">
    <source>
        <dbReference type="Proteomes" id="UP000799538"/>
    </source>
</evidence>
<protein>
    <recommendedName>
        <fullName evidence="3">Altered inheritance of mitochondria protein 9, mitochondrial</fullName>
    </recommendedName>
    <alternativeName>
        <fullName evidence="6">Found in mitochondrial proteome protein 29</fullName>
    </alternativeName>
</protein>
<dbReference type="InterPro" id="IPR051035">
    <property type="entry name" value="Mito_inheritance_9"/>
</dbReference>
<dbReference type="OrthoDB" id="2968323at2759"/>
<feature type="domain" description="Aminoglycoside phosphotransferase" evidence="7">
    <location>
        <begin position="87"/>
        <end position="368"/>
    </location>
</feature>
<gene>
    <name evidence="8" type="ORF">BDZ85DRAFT_267665</name>
</gene>